<dbReference type="InterPro" id="IPR023210">
    <property type="entry name" value="NADP_OxRdtase_dom"/>
</dbReference>
<organism evidence="7 8">
    <name type="scientific">Rhododendron simsii</name>
    <name type="common">Sims's rhododendron</name>
    <dbReference type="NCBI Taxonomy" id="118357"/>
    <lineage>
        <taxon>Eukaryota</taxon>
        <taxon>Viridiplantae</taxon>
        <taxon>Streptophyta</taxon>
        <taxon>Embryophyta</taxon>
        <taxon>Tracheophyta</taxon>
        <taxon>Spermatophyta</taxon>
        <taxon>Magnoliopsida</taxon>
        <taxon>eudicotyledons</taxon>
        <taxon>Gunneridae</taxon>
        <taxon>Pentapetalae</taxon>
        <taxon>asterids</taxon>
        <taxon>Ericales</taxon>
        <taxon>Ericaceae</taxon>
        <taxon>Ericoideae</taxon>
        <taxon>Rhodoreae</taxon>
        <taxon>Rhododendron</taxon>
    </lineage>
</organism>
<dbReference type="PROSITE" id="PS00062">
    <property type="entry name" value="ALDOKETO_REDUCTASE_2"/>
    <property type="match status" value="1"/>
</dbReference>
<dbReference type="Proteomes" id="UP000626092">
    <property type="component" value="Unassembled WGS sequence"/>
</dbReference>
<evidence type="ECO:0000256" key="1">
    <source>
        <dbReference type="ARBA" id="ARBA00007905"/>
    </source>
</evidence>
<keyword evidence="8" id="KW-1185">Reference proteome</keyword>
<dbReference type="PROSITE" id="PS00063">
    <property type="entry name" value="ALDOKETO_REDUCTASE_3"/>
    <property type="match status" value="1"/>
</dbReference>
<feature type="binding site" evidence="5">
    <location>
        <position position="61"/>
    </location>
    <ligand>
        <name>substrate</name>
    </ligand>
</feature>
<feature type="domain" description="NADP-dependent oxidoreductase" evidence="6">
    <location>
        <begin position="38"/>
        <end position="245"/>
    </location>
</feature>
<dbReference type="AlphaFoldDB" id="A0A834LNH4"/>
<reference evidence="7" key="1">
    <citation type="submission" date="2019-11" db="EMBL/GenBank/DDBJ databases">
        <authorList>
            <person name="Liu Y."/>
            <person name="Hou J."/>
            <person name="Li T.-Q."/>
            <person name="Guan C.-H."/>
            <person name="Wu X."/>
            <person name="Wu H.-Z."/>
            <person name="Ling F."/>
            <person name="Zhang R."/>
            <person name="Shi X.-G."/>
            <person name="Ren J.-P."/>
            <person name="Chen E.-F."/>
            <person name="Sun J.-M."/>
        </authorList>
    </citation>
    <scope>NUCLEOTIDE SEQUENCE</scope>
    <source>
        <strain evidence="7">Adult_tree_wgs_1</strain>
        <tissue evidence="7">Leaves</tissue>
    </source>
</reference>
<evidence type="ECO:0000259" key="6">
    <source>
        <dbReference type="Pfam" id="PF00248"/>
    </source>
</evidence>
<dbReference type="PRINTS" id="PR00069">
    <property type="entry name" value="ALDKETRDTASE"/>
</dbReference>
<dbReference type="PANTHER" id="PTHR43827">
    <property type="entry name" value="2,5-DIKETO-D-GLUCONIC ACID REDUCTASE"/>
    <property type="match status" value="1"/>
</dbReference>
<dbReference type="PANTHER" id="PTHR43827:SF3">
    <property type="entry name" value="NADP-DEPENDENT OXIDOREDUCTASE DOMAIN-CONTAINING PROTEIN"/>
    <property type="match status" value="1"/>
</dbReference>
<protein>
    <recommendedName>
        <fullName evidence="6">NADP-dependent oxidoreductase domain-containing protein</fullName>
    </recommendedName>
</protein>
<keyword evidence="3" id="KW-0560">Oxidoreductase</keyword>
<evidence type="ECO:0000256" key="5">
    <source>
        <dbReference type="PIRSR" id="PIRSR000097-2"/>
    </source>
</evidence>
<name>A0A834LNH4_RHOSS</name>
<evidence type="ECO:0000256" key="4">
    <source>
        <dbReference type="PIRSR" id="PIRSR000097-1"/>
    </source>
</evidence>
<dbReference type="OrthoDB" id="416253at2759"/>
<dbReference type="Gene3D" id="3.20.20.100">
    <property type="entry name" value="NADP-dependent oxidoreductase domain"/>
    <property type="match status" value="1"/>
</dbReference>
<gene>
    <name evidence="7" type="ORF">RHSIM_Rhsim05G0068000</name>
</gene>
<evidence type="ECO:0000256" key="3">
    <source>
        <dbReference type="ARBA" id="ARBA00023002"/>
    </source>
</evidence>
<proteinExistence type="inferred from homology"/>
<evidence type="ECO:0000313" key="8">
    <source>
        <dbReference type="Proteomes" id="UP000626092"/>
    </source>
</evidence>
<evidence type="ECO:0000256" key="2">
    <source>
        <dbReference type="ARBA" id="ARBA00022857"/>
    </source>
</evidence>
<dbReference type="PIRSF" id="PIRSF000097">
    <property type="entry name" value="AKR"/>
    <property type="match status" value="1"/>
</dbReference>
<comment type="similarity">
    <text evidence="1">Belongs to the aldo/keto reductase family.</text>
</comment>
<evidence type="ECO:0000313" key="7">
    <source>
        <dbReference type="EMBL" id="KAF7142212.1"/>
    </source>
</evidence>
<dbReference type="SUPFAM" id="SSF51430">
    <property type="entry name" value="NAD(P)-linked oxidoreductase"/>
    <property type="match status" value="1"/>
</dbReference>
<feature type="active site" description="Proton donor" evidence="4">
    <location>
        <position position="12"/>
    </location>
</feature>
<dbReference type="InterPro" id="IPR018170">
    <property type="entry name" value="Aldo/ket_reductase_CS"/>
</dbReference>
<keyword evidence="2" id="KW-0521">NADP</keyword>
<dbReference type="InterPro" id="IPR020471">
    <property type="entry name" value="AKR"/>
</dbReference>
<accession>A0A834LNH4</accession>
<dbReference type="FunFam" id="3.20.20.100:FF:000019">
    <property type="entry name" value="NADP-dependent D-sorbitol-6-phosphate dehydrogenase"/>
    <property type="match status" value="1"/>
</dbReference>
<dbReference type="GO" id="GO:0016616">
    <property type="term" value="F:oxidoreductase activity, acting on the CH-OH group of donors, NAD or NADP as acceptor"/>
    <property type="evidence" value="ECO:0007669"/>
    <property type="project" value="UniProtKB-ARBA"/>
</dbReference>
<dbReference type="InterPro" id="IPR036812">
    <property type="entry name" value="NAD(P)_OxRdtase_dom_sf"/>
</dbReference>
<dbReference type="Pfam" id="PF00248">
    <property type="entry name" value="Aldo_ket_red"/>
    <property type="match status" value="1"/>
</dbReference>
<sequence>MMADKFVLSADYKNEAEVGAALSEAFQTGLLWNSDHGHVLEACKDSLKKLQLDYLDLYLVHFPIATRHTGVGTTDSALGDDGVLDIDTTISLESTWHAMEDLVSMGLVQSIGISNYDIFLTRDCLAYSKVKPAVNQIETHPYFQRDSLVKFCQKHGICVTAHTPLGGATANTEWFGSVSCLDDPILKGLAEKYKKTVAQIVLRWGIQRNTVVIPKSSKPERLEENIKVSDFELTKEDMDLIKSIDRSHRTNQPAVFWGVDMYA</sequence>
<dbReference type="EMBL" id="WJXA01000005">
    <property type="protein sequence ID" value="KAF7142212.1"/>
    <property type="molecule type" value="Genomic_DNA"/>
</dbReference>
<comment type="caution">
    <text evidence="7">The sequence shown here is derived from an EMBL/GenBank/DDBJ whole genome shotgun (WGS) entry which is preliminary data.</text>
</comment>